<gene>
    <name evidence="2" type="ORF">ACFQE6_30830</name>
</gene>
<keyword evidence="3" id="KW-1185">Reference proteome</keyword>
<dbReference type="AlphaFoldDB" id="A0ABD5SW34"/>
<dbReference type="Pfam" id="PF02627">
    <property type="entry name" value="CMD"/>
    <property type="match status" value="1"/>
</dbReference>
<dbReference type="InterPro" id="IPR004675">
    <property type="entry name" value="AhpD_core"/>
</dbReference>
<comment type="caution">
    <text evidence="2">The sequence shown here is derived from an EMBL/GenBank/DDBJ whole genome shotgun (WGS) entry which is preliminary data.</text>
</comment>
<dbReference type="SUPFAM" id="SSF69118">
    <property type="entry name" value="AhpD-like"/>
    <property type="match status" value="1"/>
</dbReference>
<feature type="domain" description="Carboxymuconolactone decarboxylase-like" evidence="1">
    <location>
        <begin position="34"/>
        <end position="106"/>
    </location>
</feature>
<name>A0ABD5SW34_9EURY</name>
<proteinExistence type="predicted"/>
<dbReference type="NCBIfam" id="TIGR00778">
    <property type="entry name" value="ahpD_dom"/>
    <property type="match status" value="1"/>
</dbReference>
<evidence type="ECO:0000259" key="1">
    <source>
        <dbReference type="Pfam" id="PF02627"/>
    </source>
</evidence>
<sequence>MVSTETQAEIAEYLGQVPSWITALPEPAADHSWGIVRDLQLGETELEQREKALVALGAAAAIQCPYCIRFHRAEAELEGVTDAEMAEAIAVTSGVRYFSTVLHGAEVDRDEFATETAEIAEHVEEQQSAAPSDD</sequence>
<dbReference type="InterPro" id="IPR029032">
    <property type="entry name" value="AhpD-like"/>
</dbReference>
<dbReference type="Gene3D" id="1.20.1290.10">
    <property type="entry name" value="AhpD-like"/>
    <property type="match status" value="1"/>
</dbReference>
<accession>A0ABD5SW34</accession>
<protein>
    <submittedName>
        <fullName evidence="2">Carboxymuconolactone decarboxylase family protein</fullName>
    </submittedName>
</protein>
<dbReference type="InterPro" id="IPR003779">
    <property type="entry name" value="CMD-like"/>
</dbReference>
<dbReference type="RefSeq" id="WP_273741938.1">
    <property type="nucleotide sequence ID" value="NZ_JAQIVI010000710.1"/>
</dbReference>
<evidence type="ECO:0000313" key="3">
    <source>
        <dbReference type="Proteomes" id="UP001596383"/>
    </source>
</evidence>
<dbReference type="Proteomes" id="UP001596383">
    <property type="component" value="Unassembled WGS sequence"/>
</dbReference>
<evidence type="ECO:0000313" key="2">
    <source>
        <dbReference type="EMBL" id="MFC6769262.1"/>
    </source>
</evidence>
<reference evidence="2 3" key="1">
    <citation type="journal article" date="2019" name="Int. J. Syst. Evol. Microbiol.">
        <title>The Global Catalogue of Microorganisms (GCM) 10K type strain sequencing project: providing services to taxonomists for standard genome sequencing and annotation.</title>
        <authorList>
            <consortium name="The Broad Institute Genomics Platform"/>
            <consortium name="The Broad Institute Genome Sequencing Center for Infectious Disease"/>
            <person name="Wu L."/>
            <person name="Ma J."/>
        </authorList>
    </citation>
    <scope>NUCLEOTIDE SEQUENCE [LARGE SCALE GENOMIC DNA]</scope>
    <source>
        <strain evidence="2 3">LMG 29247</strain>
    </source>
</reference>
<organism evidence="2 3">
    <name type="scientific">Natrinema soli</name>
    <dbReference type="NCBI Taxonomy" id="1930624"/>
    <lineage>
        <taxon>Archaea</taxon>
        <taxon>Methanobacteriati</taxon>
        <taxon>Methanobacteriota</taxon>
        <taxon>Stenosarchaea group</taxon>
        <taxon>Halobacteria</taxon>
        <taxon>Halobacteriales</taxon>
        <taxon>Natrialbaceae</taxon>
        <taxon>Natrinema</taxon>
    </lineage>
</organism>
<dbReference type="EMBL" id="JBHSWV010000710">
    <property type="protein sequence ID" value="MFC6769262.1"/>
    <property type="molecule type" value="Genomic_DNA"/>
</dbReference>